<feature type="signal peptide" evidence="3">
    <location>
        <begin position="1"/>
        <end position="23"/>
    </location>
</feature>
<name>A9I9T0_BORPD</name>
<dbReference type="PANTHER" id="PTHR30373:SF2">
    <property type="entry name" value="UPF0603 PROTEIN YGCG"/>
    <property type="match status" value="1"/>
</dbReference>
<keyword evidence="6" id="KW-1185">Reference proteome</keyword>
<organism evidence="5 6">
    <name type="scientific">Bordetella petrii (strain ATCC BAA-461 / DSM 12804 / CCUG 43448 / CIP 107267 / Se-1111R)</name>
    <dbReference type="NCBI Taxonomy" id="340100"/>
    <lineage>
        <taxon>Bacteria</taxon>
        <taxon>Pseudomonadati</taxon>
        <taxon>Pseudomonadota</taxon>
        <taxon>Betaproteobacteria</taxon>
        <taxon>Burkholderiales</taxon>
        <taxon>Alcaligenaceae</taxon>
        <taxon>Bordetella</taxon>
    </lineage>
</organism>
<dbReference type="AlphaFoldDB" id="A9I9T0"/>
<sequence length="494" mass="54518">MRNKPGFLVLALIGLLWCLGAQAQYSVESVPNPKSQGNDHYVSDPDGNLDSDTRAQLDAISAGIERANGSEFAIVVVNDYQGDSDFDFALNLFSHWGIGKQGSNNGLLLFLALDRHEYRFITGYGVEGIFPDALLKQIGETYLVPYLKDGNTNMAVLAAAKAVEGVFLSPSHEMELAGLQAYRPGFWNRHAAMLEHTLYVLAIFAFGFGWMSLARKRVQKKFAIKTAPYKARSFWFALFFFLFSLFLSLFVFVFLDVVERVYQFRNLPYFAAAFGSLLLLFHYYGCVEFLKKSTRDTKTGLDMQVAFTRLSLLPLLLAPLAYKAFYNLPRNSRNSRLRDQPPGATGKWLRVNRDSLKQADVKKYLTEQQIREEKLGARSYEIWQDQETANTHITGFAGGKAGQYEICPKCHGQTLQRPEIKVRQRATYTRAGTGERMQECAFCDYAVSLGMVALAKLQKSSSSSSGGSGSSGGGSSGGSFGGGSSGGGGAGGRW</sequence>
<evidence type="ECO:0000259" key="4">
    <source>
        <dbReference type="Pfam" id="PF04536"/>
    </source>
</evidence>
<dbReference type="InterPro" id="IPR007621">
    <property type="entry name" value="TPM_dom"/>
</dbReference>
<keyword evidence="3" id="KW-0732">Signal</keyword>
<protein>
    <submittedName>
        <fullName evidence="5">Membrane protein</fullName>
    </submittedName>
</protein>
<evidence type="ECO:0000313" key="6">
    <source>
        <dbReference type="Proteomes" id="UP000001225"/>
    </source>
</evidence>
<feature type="compositionally biased region" description="Gly residues" evidence="1">
    <location>
        <begin position="466"/>
        <end position="494"/>
    </location>
</feature>
<keyword evidence="2" id="KW-0472">Membrane</keyword>
<feature type="region of interest" description="Disordered" evidence="1">
    <location>
        <begin position="460"/>
        <end position="494"/>
    </location>
</feature>
<keyword evidence="2" id="KW-0812">Transmembrane</keyword>
<feature type="chain" id="PRO_5002738713" evidence="3">
    <location>
        <begin position="24"/>
        <end position="494"/>
    </location>
</feature>
<feature type="transmembrane region" description="Helical" evidence="2">
    <location>
        <begin position="196"/>
        <end position="213"/>
    </location>
</feature>
<feature type="transmembrane region" description="Helical" evidence="2">
    <location>
        <begin position="234"/>
        <end position="255"/>
    </location>
</feature>
<reference evidence="5 6" key="1">
    <citation type="journal article" date="2008" name="BMC Genomics">
        <title>The missing link: Bordetella petrii is endowed with both the metabolic versatility of environmental bacteria and virulence traits of pathogenic Bordetellae.</title>
        <authorList>
            <person name="Gross R."/>
            <person name="Guzman C.A."/>
            <person name="Sebaihia M."/>
            <person name="Martins Dos Santos V.A."/>
            <person name="Pieper D.H."/>
            <person name="Koebnik R."/>
            <person name="Lechner M."/>
            <person name="Bartels D."/>
            <person name="Buhrmester J."/>
            <person name="Choudhuri J.V."/>
            <person name="Ebensen T."/>
            <person name="Gaigalat L."/>
            <person name="Herrmann S."/>
            <person name="Khachane A.N."/>
            <person name="Larisch C."/>
            <person name="Link S."/>
            <person name="Linke B."/>
            <person name="Meyer F."/>
            <person name="Mormann S."/>
            <person name="Nakunst D."/>
            <person name="Rueckert C."/>
            <person name="Schneiker-Bekel S."/>
            <person name="Schulze K."/>
            <person name="Vorhoelter F.J."/>
            <person name="Yevsa T."/>
            <person name="Engle J.T."/>
            <person name="Goldman W.E."/>
            <person name="Puehler A."/>
            <person name="Goebel U.B."/>
            <person name="Goesmann A."/>
            <person name="Bloecker H."/>
            <person name="Kaiser O."/>
            <person name="Martinez-Arias R."/>
        </authorList>
    </citation>
    <scope>NUCLEOTIDE SEQUENCE [LARGE SCALE GENOMIC DNA]</scope>
    <source>
        <strain evidence="6">ATCC BAA-461 / DSM 12804 / CCUG 43448 / CIP 107267 / Se-1111R</strain>
    </source>
</reference>
<evidence type="ECO:0000256" key="1">
    <source>
        <dbReference type="SAM" id="MobiDB-lite"/>
    </source>
</evidence>
<gene>
    <name evidence="5" type="ordered locus">Bpet4154</name>
</gene>
<dbReference type="Pfam" id="PF04536">
    <property type="entry name" value="TPM_phosphatase"/>
    <property type="match status" value="1"/>
</dbReference>
<evidence type="ECO:0000313" key="5">
    <source>
        <dbReference type="EMBL" id="CAP44502.1"/>
    </source>
</evidence>
<dbReference type="eggNOG" id="COG1512">
    <property type="taxonomic scope" value="Bacteria"/>
</dbReference>
<dbReference type="EMBL" id="AM902716">
    <property type="protein sequence ID" value="CAP44502.1"/>
    <property type="molecule type" value="Genomic_DNA"/>
</dbReference>
<evidence type="ECO:0000256" key="2">
    <source>
        <dbReference type="SAM" id="Phobius"/>
    </source>
</evidence>
<dbReference type="PANTHER" id="PTHR30373">
    <property type="entry name" value="UPF0603 PROTEIN YGCG"/>
    <property type="match status" value="1"/>
</dbReference>
<dbReference type="Proteomes" id="UP000001225">
    <property type="component" value="Chromosome"/>
</dbReference>
<feature type="transmembrane region" description="Helical" evidence="2">
    <location>
        <begin position="306"/>
        <end position="326"/>
    </location>
</feature>
<dbReference type="STRING" id="94624.Bpet4154"/>
<dbReference type="KEGG" id="bpt:Bpet4154"/>
<feature type="transmembrane region" description="Helical" evidence="2">
    <location>
        <begin position="267"/>
        <end position="285"/>
    </location>
</feature>
<accession>A9I9T0</accession>
<evidence type="ECO:0000256" key="3">
    <source>
        <dbReference type="SAM" id="SignalP"/>
    </source>
</evidence>
<dbReference type="Gene3D" id="3.10.310.50">
    <property type="match status" value="1"/>
</dbReference>
<keyword evidence="2" id="KW-1133">Transmembrane helix</keyword>
<proteinExistence type="predicted"/>
<feature type="domain" description="TPM" evidence="4">
    <location>
        <begin position="42"/>
        <end position="164"/>
    </location>
</feature>